<evidence type="ECO:0000256" key="2">
    <source>
        <dbReference type="SAM" id="SignalP"/>
    </source>
</evidence>
<keyword evidence="4" id="KW-1185">Reference proteome</keyword>
<feature type="region of interest" description="Disordered" evidence="1">
    <location>
        <begin position="35"/>
        <end position="73"/>
    </location>
</feature>
<reference evidence="3 4" key="1">
    <citation type="submission" date="2018-11" db="EMBL/GenBank/DDBJ databases">
        <title>Sequencing the genomes of 1000 actinobacteria strains.</title>
        <authorList>
            <person name="Klenk H.-P."/>
        </authorList>
    </citation>
    <scope>NUCLEOTIDE SEQUENCE [LARGE SCALE GENOMIC DNA]</scope>
    <source>
        <strain evidence="3 4">DSM 14418</strain>
    </source>
</reference>
<sequence>MKLSRTVVSIAAVAALVAIPGAAFADSHVADDQSCEAEAPEYGGVCPDDDDKKPTPKPTPAPTQKVIRTLQTR</sequence>
<dbReference type="RefSeq" id="WP_123914845.1">
    <property type="nucleotide sequence ID" value="NZ_RKRA01000001.1"/>
</dbReference>
<accession>A0A3N4Z1A5</accession>
<feature type="chain" id="PRO_5018219611" evidence="2">
    <location>
        <begin position="26"/>
        <end position="73"/>
    </location>
</feature>
<protein>
    <submittedName>
        <fullName evidence="3">Uncharacterized protein</fullName>
    </submittedName>
</protein>
<dbReference type="Proteomes" id="UP000280726">
    <property type="component" value="Unassembled WGS sequence"/>
</dbReference>
<proteinExistence type="predicted"/>
<evidence type="ECO:0000313" key="3">
    <source>
        <dbReference type="EMBL" id="RPF26377.1"/>
    </source>
</evidence>
<feature type="signal peptide" evidence="2">
    <location>
        <begin position="1"/>
        <end position="25"/>
    </location>
</feature>
<organism evidence="3 4">
    <name type="scientific">Georgenia muralis</name>
    <dbReference type="NCBI Taxonomy" id="154117"/>
    <lineage>
        <taxon>Bacteria</taxon>
        <taxon>Bacillati</taxon>
        <taxon>Actinomycetota</taxon>
        <taxon>Actinomycetes</taxon>
        <taxon>Micrococcales</taxon>
        <taxon>Bogoriellaceae</taxon>
        <taxon>Georgenia</taxon>
    </lineage>
</organism>
<dbReference type="EMBL" id="RKRA01000001">
    <property type="protein sequence ID" value="RPF26377.1"/>
    <property type="molecule type" value="Genomic_DNA"/>
</dbReference>
<gene>
    <name evidence="3" type="ORF">EDD32_0816</name>
</gene>
<dbReference type="AlphaFoldDB" id="A0A3N4Z1A5"/>
<name>A0A3N4Z1A5_9MICO</name>
<evidence type="ECO:0000256" key="1">
    <source>
        <dbReference type="SAM" id="MobiDB-lite"/>
    </source>
</evidence>
<evidence type="ECO:0000313" key="4">
    <source>
        <dbReference type="Proteomes" id="UP000280726"/>
    </source>
</evidence>
<comment type="caution">
    <text evidence="3">The sequence shown here is derived from an EMBL/GenBank/DDBJ whole genome shotgun (WGS) entry which is preliminary data.</text>
</comment>
<keyword evidence="2" id="KW-0732">Signal</keyword>